<dbReference type="InterPro" id="IPR039809">
    <property type="entry name" value="Chemokine_b/g/d"/>
</dbReference>
<dbReference type="InterPro" id="IPR036048">
    <property type="entry name" value="Interleukin_8-like_sf"/>
</dbReference>
<dbReference type="Gene3D" id="2.40.50.40">
    <property type="match status" value="1"/>
</dbReference>
<dbReference type="GO" id="GO:0005615">
    <property type="term" value="C:extracellular space"/>
    <property type="evidence" value="ECO:0007669"/>
    <property type="project" value="UniProtKB-KW"/>
</dbReference>
<keyword evidence="6" id="KW-1185">Reference proteome</keyword>
<feature type="domain" description="Chemokine interleukin-8-like" evidence="4">
    <location>
        <begin position="26"/>
        <end position="90"/>
    </location>
</feature>
<dbReference type="InterPro" id="IPR001811">
    <property type="entry name" value="Chemokine_IL8-like_dom"/>
</dbReference>
<sequence length="110" mass="12517">MKTSLAILSALLLAVAIVSTNKARRRGGCCMVYSKEPQLRKLSLNKIKEHRMQEITGNCNIPAVVFITQRNQRICANPKAKSVKRILKRLSRGKKNKTQDTRRKQSKVKQ</sequence>
<reference evidence="5" key="1">
    <citation type="submission" date="2021-01" db="EMBL/GenBank/DDBJ databases">
        <title>A chromosome-scale assembly of European eel, Anguilla anguilla.</title>
        <authorList>
            <person name="Henkel C."/>
            <person name="Jong-Raadsen S.A."/>
            <person name="Dufour S."/>
            <person name="Weltzien F.-A."/>
            <person name="Palstra A.P."/>
            <person name="Pelster B."/>
            <person name="Spaink H.P."/>
            <person name="Van Den Thillart G.E."/>
            <person name="Jansen H."/>
            <person name="Zahm M."/>
            <person name="Klopp C."/>
            <person name="Cedric C."/>
            <person name="Louis A."/>
            <person name="Berthelot C."/>
            <person name="Parey E."/>
            <person name="Roest Crollius H."/>
            <person name="Montfort J."/>
            <person name="Robinson-Rechavi M."/>
            <person name="Bucao C."/>
            <person name="Bouchez O."/>
            <person name="Gislard M."/>
            <person name="Lluch J."/>
            <person name="Milhes M."/>
            <person name="Lampietro C."/>
            <person name="Lopez Roques C."/>
            <person name="Donnadieu C."/>
            <person name="Braasch I."/>
            <person name="Desvignes T."/>
            <person name="Postlethwait J."/>
            <person name="Bobe J."/>
            <person name="Guiguen Y."/>
            <person name="Dirks R."/>
        </authorList>
    </citation>
    <scope>NUCLEOTIDE SEQUENCE</scope>
    <source>
        <strain evidence="5">Tag_6206</strain>
        <tissue evidence="5">Liver</tissue>
    </source>
</reference>
<dbReference type="GO" id="GO:0006955">
    <property type="term" value="P:immune response"/>
    <property type="evidence" value="ECO:0007669"/>
    <property type="project" value="InterPro"/>
</dbReference>
<evidence type="ECO:0000256" key="3">
    <source>
        <dbReference type="SAM" id="SignalP"/>
    </source>
</evidence>
<evidence type="ECO:0000256" key="1">
    <source>
        <dbReference type="ARBA" id="ARBA00022514"/>
    </source>
</evidence>
<dbReference type="Proteomes" id="UP001044222">
    <property type="component" value="Chromosome 6"/>
</dbReference>
<gene>
    <name evidence="5" type="ORF">ANANG_G00124540</name>
</gene>
<accession>A0A9D3MJI9</accession>
<name>A0A9D3MJI9_ANGAN</name>
<dbReference type="AlphaFoldDB" id="A0A9D3MJI9"/>
<dbReference type="GO" id="GO:0008009">
    <property type="term" value="F:chemokine activity"/>
    <property type="evidence" value="ECO:0007669"/>
    <property type="project" value="InterPro"/>
</dbReference>
<dbReference type="SMART" id="SM00199">
    <property type="entry name" value="SCY"/>
    <property type="match status" value="1"/>
</dbReference>
<protein>
    <recommendedName>
        <fullName evidence="4">Chemokine interleukin-8-like domain-containing protein</fullName>
    </recommendedName>
</protein>
<organism evidence="5 6">
    <name type="scientific">Anguilla anguilla</name>
    <name type="common">European freshwater eel</name>
    <name type="synonym">Muraena anguilla</name>
    <dbReference type="NCBI Taxonomy" id="7936"/>
    <lineage>
        <taxon>Eukaryota</taxon>
        <taxon>Metazoa</taxon>
        <taxon>Chordata</taxon>
        <taxon>Craniata</taxon>
        <taxon>Vertebrata</taxon>
        <taxon>Euteleostomi</taxon>
        <taxon>Actinopterygii</taxon>
        <taxon>Neopterygii</taxon>
        <taxon>Teleostei</taxon>
        <taxon>Anguilliformes</taxon>
        <taxon>Anguillidae</taxon>
        <taxon>Anguilla</taxon>
    </lineage>
</organism>
<feature type="signal peptide" evidence="3">
    <location>
        <begin position="1"/>
        <end position="20"/>
    </location>
</feature>
<dbReference type="SUPFAM" id="SSF54117">
    <property type="entry name" value="Interleukin 8-like chemokines"/>
    <property type="match status" value="1"/>
</dbReference>
<feature type="compositionally biased region" description="Basic residues" evidence="2">
    <location>
        <begin position="85"/>
        <end position="96"/>
    </location>
</feature>
<evidence type="ECO:0000313" key="5">
    <source>
        <dbReference type="EMBL" id="KAG5847298.1"/>
    </source>
</evidence>
<dbReference type="EMBL" id="JAFIRN010000006">
    <property type="protein sequence ID" value="KAG5847298.1"/>
    <property type="molecule type" value="Genomic_DNA"/>
</dbReference>
<keyword evidence="1" id="KW-0202">Cytokine</keyword>
<evidence type="ECO:0000313" key="6">
    <source>
        <dbReference type="Proteomes" id="UP001044222"/>
    </source>
</evidence>
<feature type="region of interest" description="Disordered" evidence="2">
    <location>
        <begin position="85"/>
        <end position="110"/>
    </location>
</feature>
<evidence type="ECO:0000256" key="2">
    <source>
        <dbReference type="SAM" id="MobiDB-lite"/>
    </source>
</evidence>
<evidence type="ECO:0000259" key="4">
    <source>
        <dbReference type="SMART" id="SM00199"/>
    </source>
</evidence>
<dbReference type="Pfam" id="PF00048">
    <property type="entry name" value="IL8"/>
    <property type="match status" value="1"/>
</dbReference>
<dbReference type="PANTHER" id="PTHR12015">
    <property type="entry name" value="SMALL INDUCIBLE CYTOKINE A"/>
    <property type="match status" value="1"/>
</dbReference>
<comment type="caution">
    <text evidence="5">The sequence shown here is derived from an EMBL/GenBank/DDBJ whole genome shotgun (WGS) entry which is preliminary data.</text>
</comment>
<proteinExistence type="predicted"/>
<keyword evidence="3" id="KW-0732">Signal</keyword>
<feature type="chain" id="PRO_5039587468" description="Chemokine interleukin-8-like domain-containing protein" evidence="3">
    <location>
        <begin position="21"/>
        <end position="110"/>
    </location>
</feature>